<evidence type="ECO:0000256" key="3">
    <source>
        <dbReference type="ARBA" id="ARBA00004123"/>
    </source>
</evidence>
<keyword evidence="6 10" id="KW-0697">Rotamase</keyword>
<evidence type="ECO:0000256" key="2">
    <source>
        <dbReference type="ARBA" id="ARBA00002388"/>
    </source>
</evidence>
<dbReference type="InterPro" id="IPR035979">
    <property type="entry name" value="RBD_domain_sf"/>
</dbReference>
<comment type="subcellular location">
    <subcellularLocation>
        <location evidence="3 10">Nucleus</location>
    </subcellularLocation>
</comment>
<evidence type="ECO:0000256" key="9">
    <source>
        <dbReference type="PROSITE-ProRule" id="PRU00176"/>
    </source>
</evidence>
<dbReference type="FunFam" id="3.30.70.330:FF:000287">
    <property type="entry name" value="Peptidyl-prolyl cis-trans isomerase"/>
    <property type="match status" value="1"/>
</dbReference>
<dbReference type="SUPFAM" id="SSF54928">
    <property type="entry name" value="RNA-binding domain, RBD"/>
    <property type="match status" value="1"/>
</dbReference>
<evidence type="ECO:0000256" key="10">
    <source>
        <dbReference type="RuleBase" id="RU365081"/>
    </source>
</evidence>
<dbReference type="InterPro" id="IPR029000">
    <property type="entry name" value="Cyclophilin-like_dom_sf"/>
</dbReference>
<dbReference type="FunCoup" id="F4NZL0">
    <property type="interactions" value="862"/>
</dbReference>
<dbReference type="InterPro" id="IPR035538">
    <property type="entry name" value="Cyclophilin_PPIL4"/>
</dbReference>
<sequence>MHGQYVAARPSNTTQQTCNTIQDSSAHLSWSRCIAIHVRSTSILDRIIKIDKYDFPLHLYFYYFGMSVLLETTLGELVIDLEVDKAPQACINFLKLCKLKYYNFVLVHSVQKHFVAQMGDPSGKGTGGNTVWGIIQDKDNQVFEPEIHPKLKHNRKGIVSMALVPCDGRLMAGSQFLITLVDTHLEYLDRKQAIFGQVAEGFETLDKINDAICDQEGRPYRDIRIKHTIILDDPFDDPEGLVVPIRSPIPSEEMLKLSRIGEEDELAPKLSEEEADRLRKKQEAEARALTLEMIGDLPFADIKPPENILFICKLNPVTRDEDLELIFSRFGNILSCEIIRDKKTQESLGYSFIEFETKEQCEEAYFKMDNVLIDDRRIHVDFSQSVSKLHREFLVSNRLVGNLVSKQGKNSFGDGLEKRQRYRDEVSNQNEDYDLVFEHGGDLHREKQGKTSISTSDSFKKKHPTNDHRNHRDDGSTRHDRHKTVSQRPYQNSPTHASKHSERKRHGDKDLEERKIKRSFV</sequence>
<dbReference type="InParanoid" id="F4NZL0"/>
<dbReference type="PANTHER" id="PTHR45843:SF1">
    <property type="entry name" value="PEPTIDYL-PROLYL CIS-TRANS ISOMERASE-LIKE 4"/>
    <property type="match status" value="1"/>
</dbReference>
<dbReference type="Proteomes" id="UP000007241">
    <property type="component" value="Unassembled WGS sequence"/>
</dbReference>
<dbReference type="GO" id="GO:0005634">
    <property type="term" value="C:nucleus"/>
    <property type="evidence" value="ECO:0000318"/>
    <property type="project" value="GO_Central"/>
</dbReference>
<dbReference type="CDD" id="cd12235">
    <property type="entry name" value="RRM_PPIL4"/>
    <property type="match status" value="1"/>
</dbReference>
<dbReference type="HOGENOM" id="CLU_018791_2_1_1"/>
<evidence type="ECO:0000256" key="4">
    <source>
        <dbReference type="ARBA" id="ARBA00010739"/>
    </source>
</evidence>
<keyword evidence="8 10" id="KW-0539">Nucleus</keyword>
<feature type="compositionally biased region" description="Basic and acidic residues" evidence="11">
    <location>
        <begin position="505"/>
        <end position="515"/>
    </location>
</feature>
<dbReference type="PROSITE" id="PS50102">
    <property type="entry name" value="RRM"/>
    <property type="match status" value="1"/>
</dbReference>
<feature type="compositionally biased region" description="Basic and acidic residues" evidence="11">
    <location>
        <begin position="440"/>
        <end position="449"/>
    </location>
</feature>
<name>F4NZL0_BATDJ</name>
<keyword evidence="5 9" id="KW-0694">RNA-binding</keyword>
<evidence type="ECO:0000256" key="1">
    <source>
        <dbReference type="ARBA" id="ARBA00000971"/>
    </source>
</evidence>
<protein>
    <recommendedName>
        <fullName evidence="10">Peptidyl-prolyl cis-trans isomerase</fullName>
        <shortName evidence="10">PPIase</shortName>
        <ecNumber evidence="10">5.2.1.8</ecNumber>
    </recommendedName>
</protein>
<dbReference type="InterPro" id="IPR002130">
    <property type="entry name" value="Cyclophilin-type_PPIase_dom"/>
</dbReference>
<dbReference type="GeneID" id="18237374"/>
<feature type="compositionally biased region" description="Basic and acidic residues" evidence="11">
    <location>
        <begin position="464"/>
        <end position="478"/>
    </location>
</feature>
<dbReference type="FunFam" id="2.40.100.10:FF:000015">
    <property type="entry name" value="Peptidyl-prolyl cis-trans isomerase"/>
    <property type="match status" value="1"/>
</dbReference>
<feature type="region of interest" description="Disordered" evidence="11">
    <location>
        <begin position="440"/>
        <end position="521"/>
    </location>
</feature>
<dbReference type="RefSeq" id="XP_006677809.1">
    <property type="nucleotide sequence ID" value="XM_006677746.1"/>
</dbReference>
<evidence type="ECO:0000256" key="8">
    <source>
        <dbReference type="ARBA" id="ARBA00023242"/>
    </source>
</evidence>
<comment type="catalytic activity">
    <reaction evidence="1 10">
        <text>[protein]-peptidylproline (omega=180) = [protein]-peptidylproline (omega=0)</text>
        <dbReference type="Rhea" id="RHEA:16237"/>
        <dbReference type="Rhea" id="RHEA-COMP:10747"/>
        <dbReference type="Rhea" id="RHEA-COMP:10748"/>
        <dbReference type="ChEBI" id="CHEBI:83833"/>
        <dbReference type="ChEBI" id="CHEBI:83834"/>
        <dbReference type="EC" id="5.2.1.8"/>
    </reaction>
</comment>
<gene>
    <name evidence="14" type="ORF">BATDEDRAFT_19244</name>
</gene>
<keyword evidence="7 10" id="KW-0413">Isomerase</keyword>
<dbReference type="Pfam" id="PF00076">
    <property type="entry name" value="RRM_1"/>
    <property type="match status" value="1"/>
</dbReference>
<dbReference type="SUPFAM" id="SSF50891">
    <property type="entry name" value="Cyclophilin-like"/>
    <property type="match status" value="1"/>
</dbReference>
<comment type="similarity">
    <text evidence="4 10">Belongs to the cyclophilin-type PPIase family. PPIL4 subfamily.</text>
</comment>
<dbReference type="InterPro" id="IPR012677">
    <property type="entry name" value="Nucleotide-bd_a/b_plait_sf"/>
</dbReference>
<dbReference type="InterPro" id="IPR000504">
    <property type="entry name" value="RRM_dom"/>
</dbReference>
<proteinExistence type="inferred from homology"/>
<evidence type="ECO:0000256" key="11">
    <source>
        <dbReference type="SAM" id="MobiDB-lite"/>
    </source>
</evidence>
<dbReference type="STRING" id="684364.F4NZL0"/>
<dbReference type="Pfam" id="PF00160">
    <property type="entry name" value="Pro_isomerase"/>
    <property type="match status" value="1"/>
</dbReference>
<feature type="domain" description="RRM" evidence="13">
    <location>
        <begin position="307"/>
        <end position="385"/>
    </location>
</feature>
<comment type="function">
    <text evidence="2 10">PPIases accelerate the folding of proteins. It catalyzes the cis-trans isomerization of proline imidic peptide bonds in oligopeptides.</text>
</comment>
<dbReference type="OMA" id="APKCCEN"/>
<dbReference type="OrthoDB" id="2083at2759"/>
<evidence type="ECO:0000256" key="6">
    <source>
        <dbReference type="ARBA" id="ARBA00023110"/>
    </source>
</evidence>
<dbReference type="EC" id="5.2.1.8" evidence="10"/>
<dbReference type="AlphaFoldDB" id="F4NZL0"/>
<dbReference type="PROSITE" id="PS50072">
    <property type="entry name" value="CSA_PPIASE_2"/>
    <property type="match status" value="1"/>
</dbReference>
<reference evidence="14 15" key="1">
    <citation type="submission" date="2009-12" db="EMBL/GenBank/DDBJ databases">
        <title>The draft genome of Batrachochytrium dendrobatidis.</title>
        <authorList>
            <consortium name="US DOE Joint Genome Institute (JGI-PGF)"/>
            <person name="Kuo A."/>
            <person name="Salamov A."/>
            <person name="Schmutz J."/>
            <person name="Lucas S."/>
            <person name="Pitluck S."/>
            <person name="Rosenblum E."/>
            <person name="Stajich J."/>
            <person name="Eisen M."/>
            <person name="Grigoriev I.V."/>
        </authorList>
    </citation>
    <scope>NUCLEOTIDE SEQUENCE [LARGE SCALE GENOMIC DNA]</scope>
    <source>
        <strain evidence="15">JAM81 / FGSC 10211</strain>
    </source>
</reference>
<dbReference type="SMART" id="SM00360">
    <property type="entry name" value="RRM"/>
    <property type="match status" value="1"/>
</dbReference>
<feature type="compositionally biased region" description="Polar residues" evidence="11">
    <location>
        <begin position="486"/>
        <end position="496"/>
    </location>
</feature>
<evidence type="ECO:0000259" key="13">
    <source>
        <dbReference type="PROSITE" id="PS50102"/>
    </source>
</evidence>
<keyword evidence="15" id="KW-1185">Reference proteome</keyword>
<feature type="domain" description="PPIase cyclophilin-type" evidence="12">
    <location>
        <begin position="64"/>
        <end position="230"/>
    </location>
</feature>
<evidence type="ECO:0000313" key="15">
    <source>
        <dbReference type="Proteomes" id="UP000007241"/>
    </source>
</evidence>
<dbReference type="CDD" id="cd01921">
    <property type="entry name" value="cyclophilin_RRM"/>
    <property type="match status" value="1"/>
</dbReference>
<dbReference type="GO" id="GO:0003723">
    <property type="term" value="F:RNA binding"/>
    <property type="evidence" value="ECO:0007669"/>
    <property type="project" value="UniProtKB-UniRule"/>
</dbReference>
<dbReference type="PANTHER" id="PTHR45843">
    <property type="entry name" value="PEPTIDYL-PROLYL CIS-TRANS ISOMERASE-LIKE 4"/>
    <property type="match status" value="1"/>
</dbReference>
<dbReference type="Gene3D" id="3.30.70.330">
    <property type="match status" value="1"/>
</dbReference>
<evidence type="ECO:0000259" key="12">
    <source>
        <dbReference type="PROSITE" id="PS50072"/>
    </source>
</evidence>
<evidence type="ECO:0000256" key="7">
    <source>
        <dbReference type="ARBA" id="ARBA00023235"/>
    </source>
</evidence>
<evidence type="ECO:0000256" key="5">
    <source>
        <dbReference type="ARBA" id="ARBA00022884"/>
    </source>
</evidence>
<dbReference type="Gene3D" id="2.40.100.10">
    <property type="entry name" value="Cyclophilin-like"/>
    <property type="match status" value="1"/>
</dbReference>
<evidence type="ECO:0000313" key="14">
    <source>
        <dbReference type="EMBL" id="EGF81508.1"/>
    </source>
</evidence>
<dbReference type="InterPro" id="IPR035542">
    <property type="entry name" value="CRIP"/>
</dbReference>
<organism evidence="14 15">
    <name type="scientific">Batrachochytrium dendrobatidis (strain JAM81 / FGSC 10211)</name>
    <name type="common">Frog chytrid fungus</name>
    <dbReference type="NCBI Taxonomy" id="684364"/>
    <lineage>
        <taxon>Eukaryota</taxon>
        <taxon>Fungi</taxon>
        <taxon>Fungi incertae sedis</taxon>
        <taxon>Chytridiomycota</taxon>
        <taxon>Chytridiomycota incertae sedis</taxon>
        <taxon>Chytridiomycetes</taxon>
        <taxon>Rhizophydiales</taxon>
        <taxon>Rhizophydiales incertae sedis</taxon>
        <taxon>Batrachochytrium</taxon>
    </lineage>
</organism>
<accession>F4NZL0</accession>
<dbReference type="GO" id="GO:0003755">
    <property type="term" value="F:peptidyl-prolyl cis-trans isomerase activity"/>
    <property type="evidence" value="ECO:0007669"/>
    <property type="project" value="UniProtKB-UniRule"/>
</dbReference>
<dbReference type="EMBL" id="GL882882">
    <property type="protein sequence ID" value="EGF81508.1"/>
    <property type="molecule type" value="Genomic_DNA"/>
</dbReference>